<dbReference type="InterPro" id="IPR036390">
    <property type="entry name" value="WH_DNA-bd_sf"/>
</dbReference>
<dbReference type="RefSeq" id="WP_024707219.1">
    <property type="nucleotide sequence ID" value="NZ_AQWH01000016.1"/>
</dbReference>
<evidence type="ECO:0000256" key="1">
    <source>
        <dbReference type="ARBA" id="ARBA00022849"/>
    </source>
</evidence>
<dbReference type="AlphaFoldDB" id="A0A1U9Z9C9"/>
<dbReference type="Pfam" id="PF12840">
    <property type="entry name" value="HTH_20"/>
    <property type="match status" value="1"/>
</dbReference>
<dbReference type="CDD" id="cd16345">
    <property type="entry name" value="LMWP_ArsC"/>
    <property type="match status" value="1"/>
</dbReference>
<dbReference type="Proteomes" id="UP000191135">
    <property type="component" value="Plasmid pMM259"/>
</dbReference>
<keyword evidence="3" id="KW-0614">Plasmid</keyword>
<keyword evidence="3" id="KW-0560">Oxidoreductase</keyword>
<feature type="domain" description="HTH arsR-type" evidence="2">
    <location>
        <begin position="1"/>
        <end position="94"/>
    </location>
</feature>
<proteinExistence type="predicted"/>
<dbReference type="SUPFAM" id="SSF52788">
    <property type="entry name" value="Phosphotyrosine protein phosphatases I"/>
    <property type="match status" value="1"/>
</dbReference>
<organism evidence="3 4">
    <name type="scientific">Martelella mediterranea DSM 17316</name>
    <dbReference type="NCBI Taxonomy" id="1122214"/>
    <lineage>
        <taxon>Bacteria</taxon>
        <taxon>Pseudomonadati</taxon>
        <taxon>Pseudomonadota</taxon>
        <taxon>Alphaproteobacteria</taxon>
        <taxon>Hyphomicrobiales</taxon>
        <taxon>Aurantimonadaceae</taxon>
        <taxon>Martelella</taxon>
    </lineage>
</organism>
<evidence type="ECO:0000313" key="4">
    <source>
        <dbReference type="Proteomes" id="UP000191135"/>
    </source>
</evidence>
<keyword evidence="4" id="KW-1185">Reference proteome</keyword>
<name>A0A1U9Z9C9_9HYPH</name>
<dbReference type="InterPro" id="IPR011991">
    <property type="entry name" value="ArsR-like_HTH"/>
</dbReference>
<dbReference type="CDD" id="cd00090">
    <property type="entry name" value="HTH_ARSR"/>
    <property type="match status" value="1"/>
</dbReference>
<dbReference type="GO" id="GO:0016491">
    <property type="term" value="F:oxidoreductase activity"/>
    <property type="evidence" value="ECO:0007669"/>
    <property type="project" value="UniProtKB-KW"/>
</dbReference>
<dbReference type="EC" id="1.20.4.-" evidence="3"/>
<dbReference type="InterPro" id="IPR023485">
    <property type="entry name" value="Ptyr_pPase"/>
</dbReference>
<dbReference type="PROSITE" id="PS50987">
    <property type="entry name" value="HTH_ARSR_2"/>
    <property type="match status" value="1"/>
</dbReference>
<dbReference type="OrthoDB" id="9793058at2"/>
<gene>
    <name evidence="3" type="primary">arsC_4</name>
    <name evidence="3" type="ORF">Mame_05003</name>
</gene>
<dbReference type="SUPFAM" id="SSF46785">
    <property type="entry name" value="Winged helix' DNA-binding domain"/>
    <property type="match status" value="1"/>
</dbReference>
<dbReference type="SMART" id="SM00226">
    <property type="entry name" value="LMWPc"/>
    <property type="match status" value="1"/>
</dbReference>
<evidence type="ECO:0000259" key="2">
    <source>
        <dbReference type="PROSITE" id="PS50987"/>
    </source>
</evidence>
<protein>
    <submittedName>
        <fullName evidence="3">Arsenate reductase</fullName>
        <ecNumber evidence="3">1.20.4.-</ecNumber>
    </submittedName>
</protein>
<dbReference type="Gene3D" id="1.10.10.10">
    <property type="entry name" value="Winged helix-like DNA-binding domain superfamily/Winged helix DNA-binding domain"/>
    <property type="match status" value="1"/>
</dbReference>
<sequence length="275" mass="30703">MIDDMVGMLDALGHAERLHVFRVLVRRYPQSVAAGELAETLGYKRSTLSIYLSVLRRAGLVHQDRDGNSLLYSADLSGAKSLIGFLSEDCCRGRTNNDHRTIDFDANDHRRYNVLFVCTRNSARSIFAEVILRDTAPERFAAYSAGTSSHGAVHPLTLQVLEENGHEISELGTSSIAEFQKPTAPQMDFVFTVCDQAANEECPVWPGQPVTAHWGHPDPAAGVFSDEERLELFRQTYQAMRRRIQPFAQLPGPTLDRAALQEHVDDIGRLRLARV</sequence>
<dbReference type="KEGG" id="mmed:Mame_05003"/>
<dbReference type="InterPro" id="IPR001845">
    <property type="entry name" value="HTH_ArsR_DNA-bd_dom"/>
</dbReference>
<dbReference type="InterPro" id="IPR036388">
    <property type="entry name" value="WH-like_DNA-bd_sf"/>
</dbReference>
<reference evidence="3 4" key="1">
    <citation type="submission" date="2017-03" db="EMBL/GenBank/DDBJ databases">
        <title>Foreign affairs: Plasmid Transfer between Roseobacters and Rhizobia.</title>
        <authorList>
            <person name="Bartling P."/>
            <person name="Bunk B."/>
            <person name="Overmann J."/>
            <person name="Brinkmann H."/>
            <person name="Petersen J."/>
        </authorList>
    </citation>
    <scope>NUCLEOTIDE SEQUENCE [LARGE SCALE GENOMIC DNA]</scope>
    <source>
        <strain evidence="3 4">MACL11</strain>
        <plasmid evidence="4">Plasmid pmm259</plasmid>
    </source>
</reference>
<dbReference type="Pfam" id="PF01451">
    <property type="entry name" value="LMWPc"/>
    <property type="match status" value="1"/>
</dbReference>
<dbReference type="SMART" id="SM00418">
    <property type="entry name" value="HTH_ARSR"/>
    <property type="match status" value="1"/>
</dbReference>
<dbReference type="Gene3D" id="3.40.50.2300">
    <property type="match status" value="1"/>
</dbReference>
<dbReference type="InterPro" id="IPR036196">
    <property type="entry name" value="Ptyr_pPase_sf"/>
</dbReference>
<dbReference type="PANTHER" id="PTHR43428:SF1">
    <property type="entry name" value="ARSENATE REDUCTASE"/>
    <property type="match status" value="1"/>
</dbReference>
<evidence type="ECO:0000313" key="3">
    <source>
        <dbReference type="EMBL" id="AQZ54295.1"/>
    </source>
</evidence>
<dbReference type="GO" id="GO:0003700">
    <property type="term" value="F:DNA-binding transcription factor activity"/>
    <property type="evidence" value="ECO:0007669"/>
    <property type="project" value="InterPro"/>
</dbReference>
<dbReference type="GO" id="GO:0046685">
    <property type="term" value="P:response to arsenic-containing substance"/>
    <property type="evidence" value="ECO:0007669"/>
    <property type="project" value="UniProtKB-KW"/>
</dbReference>
<accession>A0A1U9Z9C9</accession>
<geneLocation type="plasmid" evidence="4">
    <name>pmm259</name>
</geneLocation>
<dbReference type="EMBL" id="CP020332">
    <property type="protein sequence ID" value="AQZ54295.1"/>
    <property type="molecule type" value="Genomic_DNA"/>
</dbReference>
<dbReference type="PANTHER" id="PTHR43428">
    <property type="entry name" value="ARSENATE REDUCTASE"/>
    <property type="match status" value="1"/>
</dbReference>
<keyword evidence="1" id="KW-0059">Arsenical resistance</keyword>